<organism evidence="1 2">
    <name type="scientific">Zopfia rhizophila CBS 207.26</name>
    <dbReference type="NCBI Taxonomy" id="1314779"/>
    <lineage>
        <taxon>Eukaryota</taxon>
        <taxon>Fungi</taxon>
        <taxon>Dikarya</taxon>
        <taxon>Ascomycota</taxon>
        <taxon>Pezizomycotina</taxon>
        <taxon>Dothideomycetes</taxon>
        <taxon>Dothideomycetes incertae sedis</taxon>
        <taxon>Zopfiaceae</taxon>
        <taxon>Zopfia</taxon>
    </lineage>
</organism>
<gene>
    <name evidence="1" type="ORF">K469DRAFT_721888</name>
</gene>
<protein>
    <submittedName>
        <fullName evidence="1">Uncharacterized protein</fullName>
    </submittedName>
</protein>
<dbReference type="AlphaFoldDB" id="A0A6A6DCM7"/>
<accession>A0A6A6DCM7</accession>
<dbReference type="OrthoDB" id="1077582at2759"/>
<evidence type="ECO:0000313" key="2">
    <source>
        <dbReference type="Proteomes" id="UP000800200"/>
    </source>
</evidence>
<sequence>MIEDVCGVDLSTTARHSHGLIGAEKGLGFVRVAGFIVWFGPAYLCAIMLRANTGVDDSVVPYSFFSTKEE</sequence>
<evidence type="ECO:0000313" key="1">
    <source>
        <dbReference type="EMBL" id="KAF2176895.1"/>
    </source>
</evidence>
<reference evidence="1" key="1">
    <citation type="journal article" date="2020" name="Stud. Mycol.">
        <title>101 Dothideomycetes genomes: a test case for predicting lifestyles and emergence of pathogens.</title>
        <authorList>
            <person name="Haridas S."/>
            <person name="Albert R."/>
            <person name="Binder M."/>
            <person name="Bloem J."/>
            <person name="Labutti K."/>
            <person name="Salamov A."/>
            <person name="Andreopoulos B."/>
            <person name="Baker S."/>
            <person name="Barry K."/>
            <person name="Bills G."/>
            <person name="Bluhm B."/>
            <person name="Cannon C."/>
            <person name="Castanera R."/>
            <person name="Culley D."/>
            <person name="Daum C."/>
            <person name="Ezra D."/>
            <person name="Gonzalez J."/>
            <person name="Henrissat B."/>
            <person name="Kuo A."/>
            <person name="Liang C."/>
            <person name="Lipzen A."/>
            <person name="Lutzoni F."/>
            <person name="Magnuson J."/>
            <person name="Mondo S."/>
            <person name="Nolan M."/>
            <person name="Ohm R."/>
            <person name="Pangilinan J."/>
            <person name="Park H.-J."/>
            <person name="Ramirez L."/>
            <person name="Alfaro M."/>
            <person name="Sun H."/>
            <person name="Tritt A."/>
            <person name="Yoshinaga Y."/>
            <person name="Zwiers L.-H."/>
            <person name="Turgeon B."/>
            <person name="Goodwin S."/>
            <person name="Spatafora J."/>
            <person name="Crous P."/>
            <person name="Grigoriev I."/>
        </authorList>
    </citation>
    <scope>NUCLEOTIDE SEQUENCE</scope>
    <source>
        <strain evidence="1">CBS 207.26</strain>
    </source>
</reference>
<dbReference type="Proteomes" id="UP000800200">
    <property type="component" value="Unassembled WGS sequence"/>
</dbReference>
<dbReference type="EMBL" id="ML994699">
    <property type="protein sequence ID" value="KAF2176895.1"/>
    <property type="molecule type" value="Genomic_DNA"/>
</dbReference>
<keyword evidence="2" id="KW-1185">Reference proteome</keyword>
<proteinExistence type="predicted"/>
<name>A0A6A6DCM7_9PEZI</name>